<organism evidence="1 2">
    <name type="scientific">Candidatus Limadaptatus stercoripullorum</name>
    <dbReference type="NCBI Taxonomy" id="2840846"/>
    <lineage>
        <taxon>Bacteria</taxon>
        <taxon>Bacillati</taxon>
        <taxon>Bacillota</taxon>
        <taxon>Clostridia</taxon>
        <taxon>Eubacteriales</taxon>
        <taxon>Candidatus Limadaptatus</taxon>
    </lineage>
</organism>
<dbReference type="EMBL" id="DVOE01000057">
    <property type="protein sequence ID" value="HIU98963.1"/>
    <property type="molecule type" value="Genomic_DNA"/>
</dbReference>
<accession>A0A9D1N9H7</accession>
<dbReference type="AlphaFoldDB" id="A0A9D1N9H7"/>
<reference evidence="1" key="2">
    <citation type="journal article" date="2021" name="PeerJ">
        <title>Extensive microbial diversity within the chicken gut microbiome revealed by metagenomics and culture.</title>
        <authorList>
            <person name="Gilroy R."/>
            <person name="Ravi A."/>
            <person name="Getino M."/>
            <person name="Pursley I."/>
            <person name="Horton D.L."/>
            <person name="Alikhan N.F."/>
            <person name="Baker D."/>
            <person name="Gharbi K."/>
            <person name="Hall N."/>
            <person name="Watson M."/>
            <person name="Adriaenssens E.M."/>
            <person name="Foster-Nyarko E."/>
            <person name="Jarju S."/>
            <person name="Secka A."/>
            <person name="Antonio M."/>
            <person name="Oren A."/>
            <person name="Chaudhuri R.R."/>
            <person name="La Ragione R."/>
            <person name="Hildebrand F."/>
            <person name="Pallen M.J."/>
        </authorList>
    </citation>
    <scope>NUCLEOTIDE SEQUENCE</scope>
    <source>
        <strain evidence="1">10406</strain>
    </source>
</reference>
<gene>
    <name evidence="1" type="ORF">IAC73_03875</name>
</gene>
<name>A0A9D1N9H7_9FIRM</name>
<protein>
    <recommendedName>
        <fullName evidence="3">Tfp pilus assembly protein ATPase PilM-like protein</fullName>
    </recommendedName>
</protein>
<comment type="caution">
    <text evidence="1">The sequence shown here is derived from an EMBL/GenBank/DDBJ whole genome shotgun (WGS) entry which is preliminary data.</text>
</comment>
<reference evidence="1" key="1">
    <citation type="submission" date="2020-10" db="EMBL/GenBank/DDBJ databases">
        <authorList>
            <person name="Gilroy R."/>
        </authorList>
    </citation>
    <scope>NUCLEOTIDE SEQUENCE</scope>
    <source>
        <strain evidence="1">10406</strain>
    </source>
</reference>
<sequence length="304" mass="34483">MYILHLSGDTVKILEGAFTRRKLVINSLYSVAMPSDYLDAPDEKGYEKLEAVVTNGLRDLGEEFKNKKIRIVLDNINIPFREMLVPALPRKRTVALIKNEIFSDEKLADGNTVDYIEIERKVDEHKQTRIMVTYVDNIILADMQKLCKNLMFKLLSVDVGQNCTAKLLRYTAAALPASYVFAELRESVVMISLVIDGAFKYSMSKSIVSLESMRFKSERTYFVNDITNTLRGAVEVFRKQYPDFVCTDVVVAASPEKYELMRKPVAEKLGVNVRQVTVPANVDSISDEDYNEFFCTIGGLIREG</sequence>
<dbReference type="Proteomes" id="UP000886857">
    <property type="component" value="Unassembled WGS sequence"/>
</dbReference>
<evidence type="ECO:0000313" key="1">
    <source>
        <dbReference type="EMBL" id="HIU98963.1"/>
    </source>
</evidence>
<proteinExistence type="predicted"/>
<evidence type="ECO:0000313" key="2">
    <source>
        <dbReference type="Proteomes" id="UP000886857"/>
    </source>
</evidence>
<evidence type="ECO:0008006" key="3">
    <source>
        <dbReference type="Google" id="ProtNLM"/>
    </source>
</evidence>